<evidence type="ECO:0000256" key="2">
    <source>
        <dbReference type="ARBA" id="ARBA00022598"/>
    </source>
</evidence>
<feature type="active site" evidence="9">
    <location>
        <position position="38"/>
    </location>
</feature>
<comment type="subunit">
    <text evidence="9">Homodimer.</text>
</comment>
<sequence>MQGVYFISGIDTDIGKSIATGIIAKRLLAQGISVITQKPIETGNQTISQDIMTHRRLMGCDLLPQDYERLTMPVLLPYPASPHLSAKLANQTIDFQQITTSTKKLADLYQVVLVEGAGGLMVPLTDTLLTIDYVAQCGYRVILVTSGRLGSINHTLLSLQALKARDICVHALAYNEYHDGDGVIANDTKNYLQAYLSQHHPQTHFWQIPSV</sequence>
<feature type="binding site" evidence="9">
    <location>
        <position position="50"/>
    </location>
    <ligand>
        <name>Mg(2+)</name>
        <dbReference type="ChEBI" id="CHEBI:18420"/>
    </ligand>
</feature>
<evidence type="ECO:0000313" key="10">
    <source>
        <dbReference type="EMBL" id="UXZ05671.1"/>
    </source>
</evidence>
<evidence type="ECO:0000256" key="5">
    <source>
        <dbReference type="ARBA" id="ARBA00022756"/>
    </source>
</evidence>
<feature type="binding site" evidence="9">
    <location>
        <begin position="175"/>
        <end position="176"/>
    </location>
    <ligand>
        <name>ATP</name>
        <dbReference type="ChEBI" id="CHEBI:30616"/>
    </ligand>
</feature>
<dbReference type="Proteomes" id="UP001063782">
    <property type="component" value="Chromosome"/>
</dbReference>
<keyword evidence="6 9" id="KW-0067">ATP-binding</keyword>
<comment type="pathway">
    <text evidence="9">Cofactor biosynthesis; biotin biosynthesis; biotin from 7,8-diaminononanoate: step 1/2.</text>
</comment>
<comment type="caution">
    <text evidence="9">Lacks conserved residue(s) required for the propagation of feature annotation.</text>
</comment>
<evidence type="ECO:0000256" key="1">
    <source>
        <dbReference type="ARBA" id="ARBA00022490"/>
    </source>
</evidence>
<dbReference type="PANTHER" id="PTHR43210">
    <property type="entry name" value="DETHIOBIOTIN SYNTHETASE"/>
    <property type="match status" value="1"/>
</dbReference>
<dbReference type="GO" id="GO:0004141">
    <property type="term" value="F:dethiobiotin synthase activity"/>
    <property type="evidence" value="ECO:0007669"/>
    <property type="project" value="UniProtKB-EC"/>
</dbReference>
<feature type="binding site" evidence="9">
    <location>
        <begin position="13"/>
        <end position="18"/>
    </location>
    <ligand>
        <name>ATP</name>
        <dbReference type="ChEBI" id="CHEBI:30616"/>
    </ligand>
</feature>
<keyword evidence="11" id="KW-1185">Reference proteome</keyword>
<feature type="binding site" evidence="9">
    <location>
        <position position="42"/>
    </location>
    <ligand>
        <name>substrate</name>
    </ligand>
</feature>
<dbReference type="InterPro" id="IPR027417">
    <property type="entry name" value="P-loop_NTPase"/>
</dbReference>
<evidence type="ECO:0000256" key="4">
    <source>
        <dbReference type="ARBA" id="ARBA00022741"/>
    </source>
</evidence>
<comment type="subcellular location">
    <subcellularLocation>
        <location evidence="9">Cytoplasm</location>
    </subcellularLocation>
</comment>
<dbReference type="Gene3D" id="3.40.50.300">
    <property type="entry name" value="P-loop containing nucleotide triphosphate hydrolases"/>
    <property type="match status" value="1"/>
</dbReference>
<accession>A0ABY6F6F5</accession>
<feature type="binding site" evidence="9">
    <location>
        <position position="50"/>
    </location>
    <ligand>
        <name>ATP</name>
        <dbReference type="ChEBI" id="CHEBI:30616"/>
    </ligand>
</feature>
<keyword evidence="4 9" id="KW-0547">Nucleotide-binding</keyword>
<dbReference type="Pfam" id="PF13500">
    <property type="entry name" value="AAA_26"/>
    <property type="match status" value="1"/>
</dbReference>
<evidence type="ECO:0000256" key="3">
    <source>
        <dbReference type="ARBA" id="ARBA00022723"/>
    </source>
</evidence>
<keyword evidence="2 9" id="KW-0436">Ligase</keyword>
<keyword evidence="3 9" id="KW-0479">Metal-binding</keyword>
<protein>
    <recommendedName>
        <fullName evidence="9">ATP-dependent dethiobiotin synthetase BioD</fullName>
        <ecNumber evidence="9">6.3.3.3</ecNumber>
    </recommendedName>
    <alternativeName>
        <fullName evidence="9">DTB synthetase</fullName>
        <shortName evidence="9">DTBS</shortName>
    </alternativeName>
    <alternativeName>
        <fullName evidence="9">Dethiobiotin synthase</fullName>
    </alternativeName>
</protein>
<evidence type="ECO:0000256" key="6">
    <source>
        <dbReference type="ARBA" id="ARBA00022840"/>
    </source>
</evidence>
<dbReference type="PANTHER" id="PTHR43210:SF2">
    <property type="entry name" value="ATP-DEPENDENT DETHIOBIOTIN SYNTHETASE BIOD 2"/>
    <property type="match status" value="1"/>
</dbReference>
<keyword evidence="1 9" id="KW-0963">Cytoplasm</keyword>
<comment type="function">
    <text evidence="9">Catalyzes a mechanistically unusual reaction, the ATP-dependent insertion of CO2 between the N7 and N8 nitrogen atoms of 7,8-diaminopelargonic acid (DAPA, also called 7,8-diammoniononanoate) to form a ureido ring.</text>
</comment>
<comment type="similarity">
    <text evidence="9">Belongs to the dethiobiotin synthetase family.</text>
</comment>
<feature type="binding site" evidence="9">
    <location>
        <position position="17"/>
    </location>
    <ligand>
        <name>Mg(2+)</name>
        <dbReference type="ChEBI" id="CHEBI:18420"/>
    </ligand>
</feature>
<proteinExistence type="inferred from homology"/>
<dbReference type="EC" id="6.3.3.3" evidence="9"/>
<organism evidence="10 11">
    <name type="scientific">Moraxella nasicaprae</name>
    <dbReference type="NCBI Taxonomy" id="2904122"/>
    <lineage>
        <taxon>Bacteria</taxon>
        <taxon>Pseudomonadati</taxon>
        <taxon>Pseudomonadota</taxon>
        <taxon>Gammaproteobacteria</taxon>
        <taxon>Moraxellales</taxon>
        <taxon>Moraxellaceae</taxon>
        <taxon>Moraxella</taxon>
    </lineage>
</organism>
<dbReference type="InterPro" id="IPR004472">
    <property type="entry name" value="DTB_synth_BioD"/>
</dbReference>
<dbReference type="RefSeq" id="WP_263077185.1">
    <property type="nucleotide sequence ID" value="NZ_CP089977.1"/>
</dbReference>
<dbReference type="PIRSF" id="PIRSF006755">
    <property type="entry name" value="DTB_synth"/>
    <property type="match status" value="1"/>
</dbReference>
<evidence type="ECO:0000256" key="8">
    <source>
        <dbReference type="ARBA" id="ARBA00047386"/>
    </source>
</evidence>
<keyword evidence="5 9" id="KW-0093">Biotin biosynthesis</keyword>
<comment type="catalytic activity">
    <reaction evidence="8">
        <text>(7R,8S)-8-amino-7-(carboxyamino)nonanoate + ATP = (4R,5S)-dethiobiotin + ADP + phosphate + H(+)</text>
        <dbReference type="Rhea" id="RHEA:63684"/>
        <dbReference type="ChEBI" id="CHEBI:15378"/>
        <dbReference type="ChEBI" id="CHEBI:30616"/>
        <dbReference type="ChEBI" id="CHEBI:43474"/>
        <dbReference type="ChEBI" id="CHEBI:149470"/>
        <dbReference type="ChEBI" id="CHEBI:149473"/>
        <dbReference type="ChEBI" id="CHEBI:456216"/>
    </reaction>
</comment>
<dbReference type="EMBL" id="CP089977">
    <property type="protein sequence ID" value="UXZ05671.1"/>
    <property type="molecule type" value="Genomic_DNA"/>
</dbReference>
<dbReference type="NCBIfam" id="TIGR00347">
    <property type="entry name" value="bioD"/>
    <property type="match status" value="1"/>
</dbReference>
<keyword evidence="7 9" id="KW-0460">Magnesium</keyword>
<evidence type="ECO:0000256" key="7">
    <source>
        <dbReference type="ARBA" id="ARBA00022842"/>
    </source>
</evidence>
<dbReference type="SUPFAM" id="SSF52540">
    <property type="entry name" value="P-loop containing nucleoside triphosphate hydrolases"/>
    <property type="match status" value="1"/>
</dbReference>
<dbReference type="HAMAP" id="MF_00336">
    <property type="entry name" value="BioD"/>
    <property type="match status" value="1"/>
</dbReference>
<evidence type="ECO:0000256" key="9">
    <source>
        <dbReference type="HAMAP-Rule" id="MF_00336"/>
    </source>
</evidence>
<gene>
    <name evidence="9 10" type="primary">bioD</name>
    <name evidence="10" type="ORF">LU297_04310</name>
</gene>
<name>A0ABY6F6F5_9GAMM</name>
<evidence type="ECO:0000313" key="11">
    <source>
        <dbReference type="Proteomes" id="UP001063782"/>
    </source>
</evidence>
<comment type="cofactor">
    <cofactor evidence="9">
        <name>Mg(2+)</name>
        <dbReference type="ChEBI" id="CHEBI:18420"/>
    </cofactor>
</comment>
<feature type="binding site" evidence="9">
    <location>
        <begin position="115"/>
        <end position="118"/>
    </location>
    <ligand>
        <name>ATP</name>
        <dbReference type="ChEBI" id="CHEBI:30616"/>
    </ligand>
</feature>
<dbReference type="CDD" id="cd03109">
    <property type="entry name" value="DTBS"/>
    <property type="match status" value="1"/>
</dbReference>
<comment type="catalytic activity">
    <reaction evidence="9">
        <text>(7R,8S)-7,8-diammoniononanoate + CO2 + ATP = (4R,5S)-dethiobiotin + ADP + phosphate + 3 H(+)</text>
        <dbReference type="Rhea" id="RHEA:15805"/>
        <dbReference type="ChEBI" id="CHEBI:15378"/>
        <dbReference type="ChEBI" id="CHEBI:16526"/>
        <dbReference type="ChEBI" id="CHEBI:30616"/>
        <dbReference type="ChEBI" id="CHEBI:43474"/>
        <dbReference type="ChEBI" id="CHEBI:149469"/>
        <dbReference type="ChEBI" id="CHEBI:149473"/>
        <dbReference type="ChEBI" id="CHEBI:456216"/>
        <dbReference type="EC" id="6.3.3.3"/>
    </reaction>
</comment>
<reference evidence="10" key="1">
    <citation type="submission" date="2021-12" db="EMBL/GenBank/DDBJ databases">
        <title>taxonomy of Moraxella sp. ZY201224.</title>
        <authorList>
            <person name="Li F."/>
        </authorList>
    </citation>
    <scope>NUCLEOTIDE SEQUENCE</scope>
    <source>
        <strain evidence="10">ZY201224</strain>
    </source>
</reference>
<feature type="binding site" evidence="9">
    <location>
        <position position="115"/>
    </location>
    <ligand>
        <name>Mg(2+)</name>
        <dbReference type="ChEBI" id="CHEBI:18420"/>
    </ligand>
</feature>